<dbReference type="Proteomes" id="UP000324091">
    <property type="component" value="Chromosome 16"/>
</dbReference>
<feature type="region of interest" description="Disordered" evidence="1">
    <location>
        <begin position="1"/>
        <end position="24"/>
    </location>
</feature>
<dbReference type="EMBL" id="RHFK02000008">
    <property type="protein sequence ID" value="TWW72444.1"/>
    <property type="molecule type" value="Genomic_DNA"/>
</dbReference>
<evidence type="ECO:0000256" key="1">
    <source>
        <dbReference type="SAM" id="MobiDB-lite"/>
    </source>
</evidence>
<evidence type="ECO:0000313" key="3">
    <source>
        <dbReference type="Proteomes" id="UP000324091"/>
    </source>
</evidence>
<gene>
    <name evidence="2" type="ORF">D4764_16G0009410</name>
</gene>
<dbReference type="AlphaFoldDB" id="A0A5C6NY49"/>
<sequence>MGTRSCSGDHMPLTDGERRSGSWLPHLKQSRVRVHGVRFSRALPCQPTNQVTEPQVQRYESEPERAFTVIVEAWDRDNGTHSNGCRPLCFDLSSCCAPADTLSPNWGPAWTVDTSKSVPP</sequence>
<protein>
    <submittedName>
        <fullName evidence="2">Uncharacterized protein</fullName>
    </submittedName>
</protein>
<keyword evidence="3" id="KW-1185">Reference proteome</keyword>
<reference evidence="2 3" key="1">
    <citation type="submission" date="2019-04" db="EMBL/GenBank/DDBJ databases">
        <title>Chromosome genome assembly for Takifugu flavidus.</title>
        <authorList>
            <person name="Xiao S."/>
        </authorList>
    </citation>
    <scope>NUCLEOTIDE SEQUENCE [LARGE SCALE GENOMIC DNA]</scope>
    <source>
        <strain evidence="2">HTHZ2018</strain>
        <tissue evidence="2">Muscle</tissue>
    </source>
</reference>
<proteinExistence type="predicted"/>
<name>A0A5C6NY49_9TELE</name>
<organism evidence="2 3">
    <name type="scientific">Takifugu flavidus</name>
    <name type="common">sansaifugu</name>
    <dbReference type="NCBI Taxonomy" id="433684"/>
    <lineage>
        <taxon>Eukaryota</taxon>
        <taxon>Metazoa</taxon>
        <taxon>Chordata</taxon>
        <taxon>Craniata</taxon>
        <taxon>Vertebrata</taxon>
        <taxon>Euteleostomi</taxon>
        <taxon>Actinopterygii</taxon>
        <taxon>Neopterygii</taxon>
        <taxon>Teleostei</taxon>
        <taxon>Neoteleostei</taxon>
        <taxon>Acanthomorphata</taxon>
        <taxon>Eupercaria</taxon>
        <taxon>Tetraodontiformes</taxon>
        <taxon>Tetradontoidea</taxon>
        <taxon>Tetraodontidae</taxon>
        <taxon>Takifugu</taxon>
    </lineage>
</organism>
<accession>A0A5C6NY49</accession>
<comment type="caution">
    <text evidence="2">The sequence shown here is derived from an EMBL/GenBank/DDBJ whole genome shotgun (WGS) entry which is preliminary data.</text>
</comment>
<evidence type="ECO:0000313" key="2">
    <source>
        <dbReference type="EMBL" id="TWW72444.1"/>
    </source>
</evidence>